<name>A0A1Y5HH01_OLEAN</name>
<dbReference type="InterPro" id="IPR010870">
    <property type="entry name" value="Porin_O/P"/>
</dbReference>
<comment type="caution">
    <text evidence="1">The sequence shown here is derived from an EMBL/GenBank/DDBJ whole genome shotgun (WGS) entry which is preliminary data.</text>
</comment>
<dbReference type="EMBL" id="MABE01000658">
    <property type="protein sequence ID" value="OUS36541.1"/>
    <property type="molecule type" value="Genomic_DNA"/>
</dbReference>
<dbReference type="Pfam" id="PF07396">
    <property type="entry name" value="Porin_O_P"/>
    <property type="match status" value="1"/>
</dbReference>
<gene>
    <name evidence="1" type="ORF">A9R00_11520</name>
</gene>
<dbReference type="InterPro" id="IPR023614">
    <property type="entry name" value="Porin_dom_sf"/>
</dbReference>
<proteinExistence type="predicted"/>
<dbReference type="SUPFAM" id="SSF56935">
    <property type="entry name" value="Porins"/>
    <property type="match status" value="1"/>
</dbReference>
<evidence type="ECO:0000313" key="2">
    <source>
        <dbReference type="Proteomes" id="UP000227088"/>
    </source>
</evidence>
<dbReference type="Gene3D" id="2.40.160.10">
    <property type="entry name" value="Porin"/>
    <property type="match status" value="1"/>
</dbReference>
<dbReference type="AlphaFoldDB" id="A0A1Y5HH01"/>
<reference evidence="2" key="1">
    <citation type="journal article" date="2017" name="Proc. Natl. Acad. Sci. U.S.A.">
        <title>Simulation of Deepwater Horizon oil plume reveals substrate specialization within a complex community of hydrocarbon degraders.</title>
        <authorList>
            <person name="Hu P."/>
            <person name="Dubinsky E.A."/>
            <person name="Probst A.J."/>
            <person name="Wang J."/>
            <person name="Sieber C.M.K."/>
            <person name="Tom L.M."/>
            <person name="Gardinali P."/>
            <person name="Banfield J.F."/>
            <person name="Atlas R.M."/>
            <person name="Andersen G.L."/>
        </authorList>
    </citation>
    <scope>NUCLEOTIDE SEQUENCE [LARGE SCALE GENOMIC DNA]</scope>
</reference>
<accession>A0A1Y5HH01</accession>
<organism evidence="1 2">
    <name type="scientific">Oleispira antarctica</name>
    <dbReference type="NCBI Taxonomy" id="188908"/>
    <lineage>
        <taxon>Bacteria</taxon>
        <taxon>Pseudomonadati</taxon>
        <taxon>Pseudomonadota</taxon>
        <taxon>Gammaproteobacteria</taxon>
        <taxon>Oceanospirillales</taxon>
        <taxon>Oceanospirillaceae</taxon>
        <taxon>Oleispira</taxon>
    </lineage>
</organism>
<sequence>MVDAAYRYKGFSFQAEYHNKDIVDQYEQNFSGTLNMTGYYAQAGFFPNQLMASIPRQLELAARYSTVDPDTQIDHNNEREYLVAANWFFNGHRSKLTADIGRYEIDDAVTNITESENRIRLQYDLSF</sequence>
<dbReference type="Proteomes" id="UP000227088">
    <property type="component" value="Unassembled WGS sequence"/>
</dbReference>
<evidence type="ECO:0000313" key="1">
    <source>
        <dbReference type="EMBL" id="OUS36541.1"/>
    </source>
</evidence>
<protein>
    <recommendedName>
        <fullName evidence="3">Porin domain-containing protein</fullName>
    </recommendedName>
</protein>
<evidence type="ECO:0008006" key="3">
    <source>
        <dbReference type="Google" id="ProtNLM"/>
    </source>
</evidence>